<reference evidence="1 2" key="1">
    <citation type="submission" date="2018-04" db="EMBL/GenBank/DDBJ databases">
        <title>Pedobacter chongqingensis sp. nov., isolated from a rottenly hemp rope.</title>
        <authorList>
            <person name="Cai Y."/>
        </authorList>
    </citation>
    <scope>NUCLEOTIDE SEQUENCE [LARGE SCALE GENOMIC DNA]</scope>
    <source>
        <strain evidence="1 2">FJ4-8</strain>
    </source>
</reference>
<dbReference type="OrthoDB" id="766751at2"/>
<dbReference type="Proteomes" id="UP000245647">
    <property type="component" value="Unassembled WGS sequence"/>
</dbReference>
<name>A0A2U2PGX2_9SPHI</name>
<dbReference type="EMBL" id="QEAS01000008">
    <property type="protein sequence ID" value="PWG80667.1"/>
    <property type="molecule type" value="Genomic_DNA"/>
</dbReference>
<dbReference type="RefSeq" id="WP_109415954.1">
    <property type="nucleotide sequence ID" value="NZ_QEAS01000008.1"/>
</dbReference>
<gene>
    <name evidence="1" type="ORF">DDR33_11650</name>
</gene>
<comment type="caution">
    <text evidence="1">The sequence shown here is derived from an EMBL/GenBank/DDBJ whole genome shotgun (WGS) entry which is preliminary data.</text>
</comment>
<dbReference type="AlphaFoldDB" id="A0A2U2PGX2"/>
<proteinExistence type="predicted"/>
<accession>A0A2U2PGX2</accession>
<organism evidence="1 2">
    <name type="scientific">Pararcticibacter amylolyticus</name>
    <dbReference type="NCBI Taxonomy" id="2173175"/>
    <lineage>
        <taxon>Bacteria</taxon>
        <taxon>Pseudomonadati</taxon>
        <taxon>Bacteroidota</taxon>
        <taxon>Sphingobacteriia</taxon>
        <taxon>Sphingobacteriales</taxon>
        <taxon>Sphingobacteriaceae</taxon>
        <taxon>Pararcticibacter</taxon>
    </lineage>
</organism>
<evidence type="ECO:0000313" key="1">
    <source>
        <dbReference type="EMBL" id="PWG80667.1"/>
    </source>
</evidence>
<protein>
    <submittedName>
        <fullName evidence="1">Uncharacterized protein</fullName>
    </submittedName>
</protein>
<sequence>MSPFSEFMINYDEEYSREYLWRIMRSVVTGEFGSFSRKERSNLISFYEALDGLLSDIYKHSNAAEESQKNEGGPAG</sequence>
<evidence type="ECO:0000313" key="2">
    <source>
        <dbReference type="Proteomes" id="UP000245647"/>
    </source>
</evidence>
<keyword evidence="2" id="KW-1185">Reference proteome</keyword>